<feature type="region of interest" description="Disordered" evidence="1">
    <location>
        <begin position="260"/>
        <end position="281"/>
    </location>
</feature>
<evidence type="ECO:0000256" key="3">
    <source>
        <dbReference type="SAM" id="SignalP"/>
    </source>
</evidence>
<dbReference type="EMBL" id="JBDIMF010000004">
    <property type="protein sequence ID" value="MEN2786984.1"/>
    <property type="molecule type" value="Genomic_DNA"/>
</dbReference>
<dbReference type="Gene3D" id="3.10.310.50">
    <property type="match status" value="1"/>
</dbReference>
<keyword evidence="6" id="KW-1185">Reference proteome</keyword>
<dbReference type="Pfam" id="PF04536">
    <property type="entry name" value="TPM_phosphatase"/>
    <property type="match status" value="1"/>
</dbReference>
<evidence type="ECO:0000313" key="6">
    <source>
        <dbReference type="Proteomes" id="UP001404104"/>
    </source>
</evidence>
<organism evidence="5 6">
    <name type="scientific">Sphingomonas qilianensis</name>
    <dbReference type="NCBI Taxonomy" id="1736690"/>
    <lineage>
        <taxon>Bacteria</taxon>
        <taxon>Pseudomonadati</taxon>
        <taxon>Pseudomonadota</taxon>
        <taxon>Alphaproteobacteria</taxon>
        <taxon>Sphingomonadales</taxon>
        <taxon>Sphingomonadaceae</taxon>
        <taxon>Sphingomonas</taxon>
    </lineage>
</organism>
<evidence type="ECO:0000256" key="1">
    <source>
        <dbReference type="SAM" id="MobiDB-lite"/>
    </source>
</evidence>
<keyword evidence="2" id="KW-0472">Membrane</keyword>
<gene>
    <name evidence="5" type="ORF">ABC969_11200</name>
</gene>
<feature type="chain" id="PRO_5047300227" evidence="3">
    <location>
        <begin position="27"/>
        <end position="295"/>
    </location>
</feature>
<feature type="signal peptide" evidence="3">
    <location>
        <begin position="1"/>
        <end position="26"/>
    </location>
</feature>
<dbReference type="PANTHER" id="PTHR30373:SF2">
    <property type="entry name" value="UPF0603 PROTEIN YGCG"/>
    <property type="match status" value="1"/>
</dbReference>
<reference evidence="5 6" key="1">
    <citation type="submission" date="2024-05" db="EMBL/GenBank/DDBJ databases">
        <authorList>
            <person name="Liu Q."/>
            <person name="Xin Y.-H."/>
        </authorList>
    </citation>
    <scope>NUCLEOTIDE SEQUENCE [LARGE SCALE GENOMIC DNA]</scope>
    <source>
        <strain evidence="5 6">CGMCC 1.15349</strain>
    </source>
</reference>
<evidence type="ECO:0000313" key="5">
    <source>
        <dbReference type="EMBL" id="MEN2786984.1"/>
    </source>
</evidence>
<dbReference type="PANTHER" id="PTHR30373">
    <property type="entry name" value="UPF0603 PROTEIN YGCG"/>
    <property type="match status" value="1"/>
</dbReference>
<comment type="caution">
    <text evidence="5">The sequence shown here is derived from an EMBL/GenBank/DDBJ whole genome shotgun (WGS) entry which is preliminary data.</text>
</comment>
<keyword evidence="3" id="KW-0732">Signal</keyword>
<dbReference type="Proteomes" id="UP001404104">
    <property type="component" value="Unassembled WGS sequence"/>
</dbReference>
<keyword evidence="2" id="KW-0812">Transmembrane</keyword>
<name>A0ABU9XT45_9SPHN</name>
<evidence type="ECO:0000259" key="4">
    <source>
        <dbReference type="Pfam" id="PF04536"/>
    </source>
</evidence>
<keyword evidence="2" id="KW-1133">Transmembrane helix</keyword>
<protein>
    <submittedName>
        <fullName evidence="5">TPM domain-containing protein</fullName>
    </submittedName>
</protein>
<dbReference type="RefSeq" id="WP_345864999.1">
    <property type="nucleotide sequence ID" value="NZ_JBDIMF010000004.1"/>
</dbReference>
<evidence type="ECO:0000256" key="2">
    <source>
        <dbReference type="SAM" id="Phobius"/>
    </source>
</evidence>
<accession>A0ABU9XT45</accession>
<proteinExistence type="predicted"/>
<feature type="domain" description="TPM" evidence="4">
    <location>
        <begin position="36"/>
        <end position="164"/>
    </location>
</feature>
<sequence length="295" mass="29996">MSLTVQRLWAGIALALLCLVALPAQAQTFPKFTGLVVDDANVLPPAVEAELTTKLEALQKDTNRQLVVATIADLQGYPLEDYGYKLGRAWGVGLKDADNGAILFIAPNNPAGQRGPRIEVGRGLEPILTDALSSVIINTEMMPRLQNGGDVPGALTAGADAIIAQLRASPEEAQAKVDASVAAFDKAQPRARRQSGGGVPFGLIFWALVLGFVGLSFLRRKSGRGQRYRGNGGGSGILPVVLWSIANEIGNSAMRGGGGGGWGGGGDSGGGGWGGGGFTGGGGGSFGGGGASGSW</sequence>
<dbReference type="InterPro" id="IPR007621">
    <property type="entry name" value="TPM_dom"/>
</dbReference>
<feature type="transmembrane region" description="Helical" evidence="2">
    <location>
        <begin position="198"/>
        <end position="218"/>
    </location>
</feature>